<evidence type="ECO:0000256" key="5">
    <source>
        <dbReference type="ARBA" id="ARBA00022989"/>
    </source>
</evidence>
<feature type="transmembrane region" description="Helical" evidence="10">
    <location>
        <begin position="158"/>
        <end position="182"/>
    </location>
</feature>
<name>A0A229RH20_AMYAL</name>
<evidence type="ECO:0000256" key="6">
    <source>
        <dbReference type="ARBA" id="ARBA00023002"/>
    </source>
</evidence>
<keyword evidence="4" id="KW-0874">Quinone</keyword>
<dbReference type="RefSeq" id="WP_020636337.1">
    <property type="nucleotide sequence ID" value="NZ_KB913032.1"/>
</dbReference>
<feature type="transmembrane region" description="Helical" evidence="10">
    <location>
        <begin position="12"/>
        <end position="33"/>
    </location>
</feature>
<keyword evidence="9" id="KW-0676">Redox-active center</keyword>
<dbReference type="SMART" id="SM00756">
    <property type="entry name" value="VKc"/>
    <property type="match status" value="1"/>
</dbReference>
<comment type="similarity">
    <text evidence="2">Belongs to the VKOR family.</text>
</comment>
<evidence type="ECO:0000256" key="7">
    <source>
        <dbReference type="ARBA" id="ARBA00023136"/>
    </source>
</evidence>
<dbReference type="Pfam" id="PF07884">
    <property type="entry name" value="VKOR"/>
    <property type="match status" value="1"/>
</dbReference>
<evidence type="ECO:0000256" key="9">
    <source>
        <dbReference type="ARBA" id="ARBA00023284"/>
    </source>
</evidence>
<keyword evidence="6" id="KW-0560">Oxidoreductase</keyword>
<dbReference type="GO" id="GO:0048038">
    <property type="term" value="F:quinone binding"/>
    <property type="evidence" value="ECO:0007669"/>
    <property type="project" value="UniProtKB-KW"/>
</dbReference>
<feature type="domain" description="Vitamin K epoxide reductase" evidence="11">
    <location>
        <begin position="10"/>
        <end position="151"/>
    </location>
</feature>
<gene>
    <name evidence="12" type="ORF">CFP75_29655</name>
</gene>
<keyword evidence="3 10" id="KW-0812">Transmembrane</keyword>
<accession>A0A229RH20</accession>
<comment type="caution">
    <text evidence="12">The sequence shown here is derived from an EMBL/GenBank/DDBJ whole genome shotgun (WGS) entry which is preliminary data.</text>
</comment>
<keyword evidence="7 10" id="KW-0472">Membrane</keyword>
<feature type="transmembrane region" description="Helical" evidence="10">
    <location>
        <begin position="124"/>
        <end position="146"/>
    </location>
</feature>
<evidence type="ECO:0000256" key="2">
    <source>
        <dbReference type="ARBA" id="ARBA00006214"/>
    </source>
</evidence>
<dbReference type="EMBL" id="NMQU01000098">
    <property type="protein sequence ID" value="OXM45779.1"/>
    <property type="molecule type" value="Genomic_DNA"/>
</dbReference>
<evidence type="ECO:0000259" key="11">
    <source>
        <dbReference type="SMART" id="SM00756"/>
    </source>
</evidence>
<keyword evidence="5 10" id="KW-1133">Transmembrane helix</keyword>
<evidence type="ECO:0000256" key="1">
    <source>
        <dbReference type="ARBA" id="ARBA00004141"/>
    </source>
</evidence>
<dbReference type="Gene3D" id="1.20.1440.130">
    <property type="entry name" value="VKOR domain"/>
    <property type="match status" value="1"/>
</dbReference>
<evidence type="ECO:0000256" key="4">
    <source>
        <dbReference type="ARBA" id="ARBA00022719"/>
    </source>
</evidence>
<evidence type="ECO:0000313" key="13">
    <source>
        <dbReference type="Proteomes" id="UP000215563"/>
    </source>
</evidence>
<dbReference type="AlphaFoldDB" id="A0A229RH20"/>
<dbReference type="InterPro" id="IPR041714">
    <property type="entry name" value="VKOR_Actinobacteria"/>
</dbReference>
<evidence type="ECO:0000256" key="3">
    <source>
        <dbReference type="ARBA" id="ARBA00022692"/>
    </source>
</evidence>
<feature type="transmembrane region" description="Helical" evidence="10">
    <location>
        <begin position="99"/>
        <end position="118"/>
    </location>
</feature>
<dbReference type="GO" id="GO:0016020">
    <property type="term" value="C:membrane"/>
    <property type="evidence" value="ECO:0007669"/>
    <property type="project" value="UniProtKB-SubCell"/>
</dbReference>
<proteinExistence type="inferred from homology"/>
<evidence type="ECO:0000256" key="8">
    <source>
        <dbReference type="ARBA" id="ARBA00023157"/>
    </source>
</evidence>
<dbReference type="InterPro" id="IPR012932">
    <property type="entry name" value="VKOR"/>
</dbReference>
<keyword evidence="13" id="KW-1185">Reference proteome</keyword>
<evidence type="ECO:0000256" key="10">
    <source>
        <dbReference type="SAM" id="Phobius"/>
    </source>
</evidence>
<dbReference type="Proteomes" id="UP000215563">
    <property type="component" value="Unassembled WGS sequence"/>
</dbReference>
<sequence length="189" mass="20840">MTEERAPFAIRVTPWVLLIGGAIGLVAALVLTVEKIKLLKDFSYIPTCSVNPVLSCGSIMKTPQAELFGFPNPLLGIAGFTVVLTTGVAVLSGARLPRWYWLGLQAGSALGVVFVHWLMLQSLYVIGALCPYCMVVWAVTIAVFWYTTLHNLHKGRTVLRYHSVVLVVWYAVIAAAVLQAFWSYWKTLV</sequence>
<feature type="transmembrane region" description="Helical" evidence="10">
    <location>
        <begin position="74"/>
        <end position="92"/>
    </location>
</feature>
<dbReference type="OrthoDB" id="9783799at2"/>
<dbReference type="CDD" id="cd12922">
    <property type="entry name" value="VKOR_5"/>
    <property type="match status" value="1"/>
</dbReference>
<dbReference type="GO" id="GO:0016491">
    <property type="term" value="F:oxidoreductase activity"/>
    <property type="evidence" value="ECO:0007669"/>
    <property type="project" value="UniProtKB-KW"/>
</dbReference>
<comment type="subcellular location">
    <subcellularLocation>
        <location evidence="1">Membrane</location>
        <topology evidence="1">Multi-pass membrane protein</topology>
    </subcellularLocation>
</comment>
<keyword evidence="8" id="KW-1015">Disulfide bond</keyword>
<reference evidence="12 13" key="1">
    <citation type="submission" date="2017-07" db="EMBL/GenBank/DDBJ databases">
        <title>Amycolatopsis alba DSM 44262 Genome sequencing and assembly.</title>
        <authorList>
            <person name="Kaur N."/>
            <person name="Mayilraj S."/>
        </authorList>
    </citation>
    <scope>NUCLEOTIDE SEQUENCE [LARGE SCALE GENOMIC DNA]</scope>
    <source>
        <strain evidence="12 13">DSM 44262</strain>
    </source>
</reference>
<organism evidence="12 13">
    <name type="scientific">Amycolatopsis alba DSM 44262</name>
    <dbReference type="NCBI Taxonomy" id="1125972"/>
    <lineage>
        <taxon>Bacteria</taxon>
        <taxon>Bacillati</taxon>
        <taxon>Actinomycetota</taxon>
        <taxon>Actinomycetes</taxon>
        <taxon>Pseudonocardiales</taxon>
        <taxon>Pseudonocardiaceae</taxon>
        <taxon>Amycolatopsis</taxon>
    </lineage>
</organism>
<dbReference type="InterPro" id="IPR038354">
    <property type="entry name" value="VKOR_sf"/>
</dbReference>
<evidence type="ECO:0000313" key="12">
    <source>
        <dbReference type="EMBL" id="OXM45779.1"/>
    </source>
</evidence>
<protein>
    <submittedName>
        <fullName evidence="12">Vitamin K epoxide reductase</fullName>
    </submittedName>
</protein>